<sequence>MRELLALMVAARVKASTEDASPGSPGTPG</sequence>
<evidence type="ECO:0000313" key="1">
    <source>
        <dbReference type="EMBL" id="OIQ94711.1"/>
    </source>
</evidence>
<gene>
    <name evidence="1" type="ORF">GALL_233690</name>
</gene>
<protein>
    <submittedName>
        <fullName evidence="1">Uncharacterized protein</fullName>
    </submittedName>
</protein>
<comment type="caution">
    <text evidence="1">The sequence shown here is derived from an EMBL/GenBank/DDBJ whole genome shotgun (WGS) entry which is preliminary data.</text>
</comment>
<dbReference type="EMBL" id="MLJW01000181">
    <property type="protein sequence ID" value="OIQ94711.1"/>
    <property type="molecule type" value="Genomic_DNA"/>
</dbReference>
<reference evidence="1" key="1">
    <citation type="submission" date="2016-10" db="EMBL/GenBank/DDBJ databases">
        <title>Sequence of Gallionella enrichment culture.</title>
        <authorList>
            <person name="Poehlein A."/>
            <person name="Muehling M."/>
            <person name="Daniel R."/>
        </authorList>
    </citation>
    <scope>NUCLEOTIDE SEQUENCE</scope>
</reference>
<proteinExistence type="predicted"/>
<name>A0A1J5RRV5_9ZZZZ</name>
<organism evidence="1">
    <name type="scientific">mine drainage metagenome</name>
    <dbReference type="NCBI Taxonomy" id="410659"/>
    <lineage>
        <taxon>unclassified sequences</taxon>
        <taxon>metagenomes</taxon>
        <taxon>ecological metagenomes</taxon>
    </lineage>
</organism>
<accession>A0A1J5RRV5</accession>
<dbReference type="AlphaFoldDB" id="A0A1J5RRV5"/>